<reference evidence="4 5" key="1">
    <citation type="submission" date="2019-03" db="EMBL/GenBank/DDBJ databases">
        <title>Single cell metagenomics reveals metabolic interactions within the superorganism composed of flagellate Streblomastix strix and complex community of Bacteroidetes bacteria on its surface.</title>
        <authorList>
            <person name="Treitli S.C."/>
            <person name="Kolisko M."/>
            <person name="Husnik F."/>
            <person name="Keeling P."/>
            <person name="Hampl V."/>
        </authorList>
    </citation>
    <scope>NUCLEOTIDE SEQUENCE [LARGE SCALE GENOMIC DNA]</scope>
    <source>
        <strain evidence="4">ST1C</strain>
    </source>
</reference>
<dbReference type="InterPro" id="IPR013762">
    <property type="entry name" value="Integrase-like_cat_sf"/>
</dbReference>
<keyword evidence="2" id="KW-0233">DNA recombination</keyword>
<feature type="region of interest" description="Disordered" evidence="3">
    <location>
        <begin position="302"/>
        <end position="327"/>
    </location>
</feature>
<dbReference type="GO" id="GO:0015074">
    <property type="term" value="P:DNA integration"/>
    <property type="evidence" value="ECO:0007669"/>
    <property type="project" value="InterPro"/>
</dbReference>
<proteinExistence type="predicted"/>
<dbReference type="AlphaFoldDB" id="A0A5J4UH69"/>
<keyword evidence="1" id="KW-0238">DNA-binding</keyword>
<sequence length="327" mass="37552">MLASWVKFATSNNLDYLNLTIETFIQYLEHLHQESVSSNVIEQARSAISTIFSMGSGIRLSLDERISRIVKGSKKINPQEKKIKVYHDPEPLLLMWERQSISQLDDNTLVARMATMLVLFNSVRFREMSEILQEQTIKNQYSYQILIKTKNDLTNCTRVSISHTATREGVSPLNTLKECLKRRQNKGPLLWKKEGKPLSANEVSNYIKSQIRKTSLPPDCEAYMLKHIGLSKAGRAGVNHDKIREHARWAPGSRMFELNYNLLGEDTEIIDAICAKNKNNKQQEEQDIRWLEEISEEELIEGDTIASKMEQNGSNTRNQLSLKEPTE</sequence>
<evidence type="ECO:0000256" key="1">
    <source>
        <dbReference type="ARBA" id="ARBA00023125"/>
    </source>
</evidence>
<dbReference type="InterPro" id="IPR010998">
    <property type="entry name" value="Integrase_recombinase_N"/>
</dbReference>
<dbReference type="InterPro" id="IPR011010">
    <property type="entry name" value="DNA_brk_join_enz"/>
</dbReference>
<evidence type="ECO:0000256" key="2">
    <source>
        <dbReference type="ARBA" id="ARBA00023172"/>
    </source>
</evidence>
<evidence type="ECO:0000313" key="4">
    <source>
        <dbReference type="EMBL" id="KAA6369360.1"/>
    </source>
</evidence>
<comment type="caution">
    <text evidence="4">The sequence shown here is derived from an EMBL/GenBank/DDBJ whole genome shotgun (WGS) entry which is preliminary data.</text>
</comment>
<dbReference type="GO" id="GO:0006310">
    <property type="term" value="P:DNA recombination"/>
    <property type="evidence" value="ECO:0007669"/>
    <property type="project" value="UniProtKB-KW"/>
</dbReference>
<dbReference type="SUPFAM" id="SSF56349">
    <property type="entry name" value="DNA breaking-rejoining enzymes"/>
    <property type="match status" value="1"/>
</dbReference>
<dbReference type="GO" id="GO:0003677">
    <property type="term" value="F:DNA binding"/>
    <property type="evidence" value="ECO:0007669"/>
    <property type="project" value="UniProtKB-KW"/>
</dbReference>
<evidence type="ECO:0000256" key="3">
    <source>
        <dbReference type="SAM" id="MobiDB-lite"/>
    </source>
</evidence>
<accession>A0A5J4UH69</accession>
<dbReference type="EMBL" id="SNRW01016449">
    <property type="protein sequence ID" value="KAA6369360.1"/>
    <property type="molecule type" value="Genomic_DNA"/>
</dbReference>
<name>A0A5J4UH69_9EUKA</name>
<feature type="compositionally biased region" description="Polar residues" evidence="3">
    <location>
        <begin position="309"/>
        <end position="321"/>
    </location>
</feature>
<gene>
    <name evidence="4" type="ORF">EZS28_035114</name>
</gene>
<protein>
    <recommendedName>
        <fullName evidence="6">Tyr recombinase domain-containing protein</fullName>
    </recommendedName>
</protein>
<evidence type="ECO:0000313" key="5">
    <source>
        <dbReference type="Proteomes" id="UP000324800"/>
    </source>
</evidence>
<organism evidence="4 5">
    <name type="scientific">Streblomastix strix</name>
    <dbReference type="NCBI Taxonomy" id="222440"/>
    <lineage>
        <taxon>Eukaryota</taxon>
        <taxon>Metamonada</taxon>
        <taxon>Preaxostyla</taxon>
        <taxon>Oxymonadida</taxon>
        <taxon>Streblomastigidae</taxon>
        <taxon>Streblomastix</taxon>
    </lineage>
</organism>
<dbReference type="Proteomes" id="UP000324800">
    <property type="component" value="Unassembled WGS sequence"/>
</dbReference>
<dbReference type="Gene3D" id="1.10.150.130">
    <property type="match status" value="1"/>
</dbReference>
<dbReference type="Gene3D" id="1.10.443.10">
    <property type="entry name" value="Intergrase catalytic core"/>
    <property type="match status" value="1"/>
</dbReference>
<evidence type="ECO:0008006" key="6">
    <source>
        <dbReference type="Google" id="ProtNLM"/>
    </source>
</evidence>